<feature type="domain" description="Helicase ATP-binding" evidence="14">
    <location>
        <begin position="42"/>
        <end position="220"/>
    </location>
</feature>
<reference evidence="17 18" key="1">
    <citation type="submission" date="2020-11" db="EMBL/GenBank/DDBJ databases">
        <authorList>
            <person name="Wallbank WR R."/>
            <person name="Pardo Diaz C."/>
            <person name="Kozak K."/>
            <person name="Martin S."/>
            <person name="Jiggins C."/>
            <person name="Moest M."/>
            <person name="Warren A I."/>
            <person name="Generalovic N T."/>
            <person name="Byers J.R.P. K."/>
            <person name="Montejo-Kovacevich G."/>
            <person name="Yen C E."/>
        </authorList>
    </citation>
    <scope>NUCLEOTIDE SEQUENCE [LARGE SCALE GENOMIC DNA]</scope>
</reference>
<gene>
    <name evidence="17" type="ORF">HERILL_LOCUS10932</name>
</gene>
<dbReference type="SUPFAM" id="SSF52540">
    <property type="entry name" value="P-loop containing nucleoside triphosphate hydrolases"/>
    <property type="match status" value="2"/>
</dbReference>
<evidence type="ECO:0000256" key="2">
    <source>
        <dbReference type="ARBA" id="ARBA00012552"/>
    </source>
</evidence>
<dbReference type="FunCoup" id="A0A7R8YXV3">
    <property type="interactions" value="1733"/>
</dbReference>
<name>A0A7R8YXV3_HERIL</name>
<evidence type="ECO:0000256" key="1">
    <source>
        <dbReference type="ARBA" id="ARBA00004604"/>
    </source>
</evidence>
<evidence type="ECO:0000256" key="5">
    <source>
        <dbReference type="ARBA" id="ARBA00022741"/>
    </source>
</evidence>
<feature type="short sequence motif" description="Q motif" evidence="13">
    <location>
        <begin position="11"/>
        <end position="39"/>
    </location>
</feature>
<evidence type="ECO:0000313" key="18">
    <source>
        <dbReference type="Proteomes" id="UP000594454"/>
    </source>
</evidence>
<protein>
    <recommendedName>
        <fullName evidence="2">RNA helicase</fullName>
        <ecNumber evidence="2">3.6.4.13</ecNumber>
    </recommendedName>
</protein>
<dbReference type="InterPro" id="IPR014001">
    <property type="entry name" value="Helicase_ATP-bd"/>
</dbReference>
<feature type="domain" description="DEAD-box RNA helicase Q" evidence="16">
    <location>
        <begin position="11"/>
        <end position="39"/>
    </location>
</feature>
<dbReference type="InterPro" id="IPR011545">
    <property type="entry name" value="DEAD/DEAH_box_helicase_dom"/>
</dbReference>
<dbReference type="GO" id="GO:0006364">
    <property type="term" value="P:rRNA processing"/>
    <property type="evidence" value="ECO:0007669"/>
    <property type="project" value="UniProtKB-KW"/>
</dbReference>
<dbReference type="InParanoid" id="A0A7R8YXV3"/>
<accession>A0A7R8YXV3</accession>
<evidence type="ECO:0000256" key="10">
    <source>
        <dbReference type="ARBA" id="ARBA00023242"/>
    </source>
</evidence>
<evidence type="ECO:0000259" key="14">
    <source>
        <dbReference type="PROSITE" id="PS51192"/>
    </source>
</evidence>
<comment type="subcellular location">
    <subcellularLocation>
        <location evidence="1">Nucleus</location>
        <location evidence="1">Nucleolus</location>
    </subcellularLocation>
</comment>
<dbReference type="PROSITE" id="PS51195">
    <property type="entry name" value="Q_MOTIF"/>
    <property type="match status" value="1"/>
</dbReference>
<dbReference type="PANTHER" id="PTHR47959">
    <property type="entry name" value="ATP-DEPENDENT RNA HELICASE RHLE-RELATED"/>
    <property type="match status" value="1"/>
</dbReference>
<dbReference type="GO" id="GO:0003723">
    <property type="term" value="F:RNA binding"/>
    <property type="evidence" value="ECO:0007669"/>
    <property type="project" value="UniProtKB-KW"/>
</dbReference>
<dbReference type="CDD" id="cd18787">
    <property type="entry name" value="SF2_C_DEAD"/>
    <property type="match status" value="1"/>
</dbReference>
<evidence type="ECO:0000256" key="7">
    <source>
        <dbReference type="ARBA" id="ARBA00022806"/>
    </source>
</evidence>
<dbReference type="CDD" id="cd17961">
    <property type="entry name" value="DEADc_DDX56"/>
    <property type="match status" value="1"/>
</dbReference>
<dbReference type="GO" id="GO:0005730">
    <property type="term" value="C:nucleolus"/>
    <property type="evidence" value="ECO:0007669"/>
    <property type="project" value="UniProtKB-SubCell"/>
</dbReference>
<evidence type="ECO:0000256" key="13">
    <source>
        <dbReference type="PROSITE-ProRule" id="PRU00552"/>
    </source>
</evidence>
<dbReference type="PROSITE" id="PS51194">
    <property type="entry name" value="HELICASE_CTER"/>
    <property type="match status" value="1"/>
</dbReference>
<dbReference type="EC" id="3.6.4.13" evidence="2"/>
<evidence type="ECO:0000256" key="3">
    <source>
        <dbReference type="ARBA" id="ARBA00022517"/>
    </source>
</evidence>
<evidence type="ECO:0000259" key="15">
    <source>
        <dbReference type="PROSITE" id="PS51194"/>
    </source>
</evidence>
<evidence type="ECO:0000259" key="16">
    <source>
        <dbReference type="PROSITE" id="PS51195"/>
    </source>
</evidence>
<dbReference type="Proteomes" id="UP000594454">
    <property type="component" value="Chromosome 4"/>
</dbReference>
<dbReference type="GO" id="GO:0005524">
    <property type="term" value="F:ATP binding"/>
    <property type="evidence" value="ECO:0007669"/>
    <property type="project" value="UniProtKB-KW"/>
</dbReference>
<keyword evidence="4" id="KW-0698">rRNA processing</keyword>
<evidence type="ECO:0000313" key="17">
    <source>
        <dbReference type="EMBL" id="CAD7088292.1"/>
    </source>
</evidence>
<dbReference type="Pfam" id="PF00271">
    <property type="entry name" value="Helicase_C"/>
    <property type="match status" value="1"/>
</dbReference>
<proteinExistence type="inferred from homology"/>
<dbReference type="PANTHER" id="PTHR47959:SF21">
    <property type="entry name" value="DEAD-BOX HELICASE 56"/>
    <property type="match status" value="1"/>
</dbReference>
<dbReference type="InterPro" id="IPR050079">
    <property type="entry name" value="DEAD_box_RNA_helicase"/>
</dbReference>
<keyword evidence="10" id="KW-0539">Nucleus</keyword>
<keyword evidence="5" id="KW-0547">Nucleotide-binding</keyword>
<comment type="catalytic activity">
    <reaction evidence="12">
        <text>ATP + H2O = ADP + phosphate + H(+)</text>
        <dbReference type="Rhea" id="RHEA:13065"/>
        <dbReference type="ChEBI" id="CHEBI:15377"/>
        <dbReference type="ChEBI" id="CHEBI:15378"/>
        <dbReference type="ChEBI" id="CHEBI:30616"/>
        <dbReference type="ChEBI" id="CHEBI:43474"/>
        <dbReference type="ChEBI" id="CHEBI:456216"/>
        <dbReference type="EC" id="3.6.4.13"/>
    </reaction>
</comment>
<dbReference type="OMA" id="NASEQCV"/>
<dbReference type="SMART" id="SM00490">
    <property type="entry name" value="HELICc"/>
    <property type="match status" value="1"/>
</dbReference>
<dbReference type="GO" id="GO:0003724">
    <property type="term" value="F:RNA helicase activity"/>
    <property type="evidence" value="ECO:0007669"/>
    <property type="project" value="UniProtKB-EC"/>
</dbReference>
<evidence type="ECO:0000256" key="8">
    <source>
        <dbReference type="ARBA" id="ARBA00022840"/>
    </source>
</evidence>
<dbReference type="AlphaFoldDB" id="A0A7R8YXV3"/>
<evidence type="ECO:0000256" key="6">
    <source>
        <dbReference type="ARBA" id="ARBA00022801"/>
    </source>
</evidence>
<dbReference type="GO" id="GO:0016787">
    <property type="term" value="F:hydrolase activity"/>
    <property type="evidence" value="ECO:0007669"/>
    <property type="project" value="UniProtKB-KW"/>
</dbReference>
<comment type="similarity">
    <text evidence="11">Belongs to the DEAD box helicase family. DDX56/DBP9 subfamily.</text>
</comment>
<keyword evidence="7" id="KW-0347">Helicase</keyword>
<dbReference type="InterPro" id="IPR027417">
    <property type="entry name" value="P-loop_NTPase"/>
</dbReference>
<evidence type="ECO:0000256" key="12">
    <source>
        <dbReference type="ARBA" id="ARBA00047984"/>
    </source>
</evidence>
<dbReference type="InterPro" id="IPR014014">
    <property type="entry name" value="RNA_helicase_DEAD_Q_motif"/>
</dbReference>
<dbReference type="PROSITE" id="PS51192">
    <property type="entry name" value="HELICASE_ATP_BIND_1"/>
    <property type="match status" value="1"/>
</dbReference>
<keyword evidence="8" id="KW-0067">ATP-binding</keyword>
<dbReference type="GO" id="GO:0005829">
    <property type="term" value="C:cytosol"/>
    <property type="evidence" value="ECO:0007669"/>
    <property type="project" value="TreeGrafter"/>
</dbReference>
<keyword evidence="18" id="KW-1185">Reference proteome</keyword>
<dbReference type="Gene3D" id="3.40.50.300">
    <property type="entry name" value="P-loop containing nucleotide triphosphate hydrolases"/>
    <property type="match status" value="2"/>
</dbReference>
<dbReference type="EMBL" id="LR899012">
    <property type="protein sequence ID" value="CAD7088292.1"/>
    <property type="molecule type" value="Genomic_DNA"/>
</dbReference>
<dbReference type="Pfam" id="PF00270">
    <property type="entry name" value="DEAD"/>
    <property type="match status" value="1"/>
</dbReference>
<dbReference type="FunFam" id="3.40.50.300:FF:001046">
    <property type="entry name" value="Probable ATP-dependent RNA helicase ddx56"/>
    <property type="match status" value="1"/>
</dbReference>
<feature type="domain" description="Helicase C-terminal" evidence="15">
    <location>
        <begin position="232"/>
        <end position="424"/>
    </location>
</feature>
<keyword evidence="9" id="KW-0694">RNA-binding</keyword>
<organism evidence="17 18">
    <name type="scientific">Hermetia illucens</name>
    <name type="common">Black soldier fly</name>
    <dbReference type="NCBI Taxonomy" id="343691"/>
    <lineage>
        <taxon>Eukaryota</taxon>
        <taxon>Metazoa</taxon>
        <taxon>Ecdysozoa</taxon>
        <taxon>Arthropoda</taxon>
        <taxon>Hexapoda</taxon>
        <taxon>Insecta</taxon>
        <taxon>Pterygota</taxon>
        <taxon>Neoptera</taxon>
        <taxon>Endopterygota</taxon>
        <taxon>Diptera</taxon>
        <taxon>Brachycera</taxon>
        <taxon>Stratiomyomorpha</taxon>
        <taxon>Stratiomyidae</taxon>
        <taxon>Hermetiinae</taxon>
        <taxon>Hermetia</taxon>
    </lineage>
</organism>
<dbReference type="SMART" id="SM00487">
    <property type="entry name" value="DEXDc"/>
    <property type="match status" value="1"/>
</dbReference>
<evidence type="ECO:0000256" key="9">
    <source>
        <dbReference type="ARBA" id="ARBA00022884"/>
    </source>
</evidence>
<evidence type="ECO:0000256" key="11">
    <source>
        <dbReference type="ARBA" id="ARBA00038041"/>
    </source>
</evidence>
<evidence type="ECO:0000256" key="4">
    <source>
        <dbReference type="ARBA" id="ARBA00022552"/>
    </source>
</evidence>
<dbReference type="OrthoDB" id="1191041at2759"/>
<sequence>MSDNEDEKKVLNFHQMEIDDRILKAIAKLGWITPTLIQEKAIPLLLEGKDVLLRARTGSGKTAAFSIPVIQKILNSKVHATEQLVSALILAPSKELCQQIKTVVVDLTEKCGKIIRCVDISADVEQSAQKHMLSERPDIVVSTPARILIHLKSGDVNLKKGLETLVIDEADLIFSFGFENDLKEILRYMPPIYQAILASATLSEEVVDLKKLVLHNPVTLKLQEPELAPQGQLSQYHIEAEENDKAAILYALLKLHLIRGKTIIFVNTVDRCYKLKLFLEQFGIRSCILNSELPAKIRVHTVTQFNQGKYDIIIASDEKALANPDPKGTTVTSKRKQDKESGVARGIDFQYVNNVVNFDFPQDISSYIHRAGRTARGNNTGSVLSYVNSREKKLLEKVEDHLRGGYMTDDEVIRNYKFKLDEVEAFRYRAKDAWRAITRVAVKEARLKEIKMEIFNCEKLKGFFESNPRDIEVLRHDKQLRTVKIQPHLADVPDYIVPNALKRTIGVTTHVKSKRQFTKTATRARFESKQQNPLLCADVDYAKKRRK</sequence>
<keyword evidence="3" id="KW-0690">Ribosome biogenesis</keyword>
<dbReference type="InterPro" id="IPR001650">
    <property type="entry name" value="Helicase_C-like"/>
</dbReference>
<keyword evidence="6" id="KW-0378">Hydrolase</keyword>